<protein>
    <submittedName>
        <fullName evidence="1">DUF1572 domain-containing protein</fullName>
    </submittedName>
</protein>
<keyword evidence="2" id="KW-1185">Reference proteome</keyword>
<dbReference type="Proteomes" id="UP000426027">
    <property type="component" value="Chromosome"/>
</dbReference>
<reference evidence="1 2" key="1">
    <citation type="submission" date="2019-11" db="EMBL/GenBank/DDBJ databases">
        <authorList>
            <person name="Im W.T."/>
        </authorList>
    </citation>
    <scope>NUCLEOTIDE SEQUENCE [LARGE SCALE GENOMIC DNA]</scope>
    <source>
        <strain evidence="1 2">SB-02</strain>
    </source>
</reference>
<sequence length="158" mass="18095">MQPHLPAQIAVHFQQVYHGGNWASSHYKAVMADIDWTMANQTMGGCNSIASLFFHTQYYIGIVLKVLEGGPLQGSDKESFVHPPVHNEAEWEAYKTQAWQQAEAFAAALANLPESQLWQDFIKPAYHTYYWQMHGLIEHLHYHLGQIVVLKKILRHQA</sequence>
<gene>
    <name evidence="1" type="ORF">GLV81_14555</name>
</gene>
<dbReference type="SUPFAM" id="SSF109854">
    <property type="entry name" value="DinB/YfiT-like putative metalloenzymes"/>
    <property type="match status" value="1"/>
</dbReference>
<evidence type="ECO:0000313" key="2">
    <source>
        <dbReference type="Proteomes" id="UP000426027"/>
    </source>
</evidence>
<organism evidence="1 2">
    <name type="scientific">Phnomibacter ginsenosidimutans</name>
    <dbReference type="NCBI Taxonomy" id="2676868"/>
    <lineage>
        <taxon>Bacteria</taxon>
        <taxon>Pseudomonadati</taxon>
        <taxon>Bacteroidota</taxon>
        <taxon>Chitinophagia</taxon>
        <taxon>Chitinophagales</taxon>
        <taxon>Chitinophagaceae</taxon>
        <taxon>Phnomibacter</taxon>
    </lineage>
</organism>
<evidence type="ECO:0000313" key="1">
    <source>
        <dbReference type="EMBL" id="QGW29164.1"/>
    </source>
</evidence>
<proteinExistence type="predicted"/>
<accession>A0A6I6G9U4</accession>
<dbReference type="Gene3D" id="1.20.120.450">
    <property type="entry name" value="dinb family like domain"/>
    <property type="match status" value="1"/>
</dbReference>
<name>A0A6I6G9U4_9BACT</name>
<dbReference type="KEGG" id="fls:GLV81_14555"/>
<dbReference type="EMBL" id="CP046566">
    <property type="protein sequence ID" value="QGW29164.1"/>
    <property type="molecule type" value="Genomic_DNA"/>
</dbReference>
<dbReference type="AlphaFoldDB" id="A0A6I6G9U4"/>
<dbReference type="RefSeq" id="WP_157479517.1">
    <property type="nucleotide sequence ID" value="NZ_CP046566.1"/>
</dbReference>
<dbReference type="InterPro" id="IPR034660">
    <property type="entry name" value="DinB/YfiT-like"/>
</dbReference>